<evidence type="ECO:0000313" key="7">
    <source>
        <dbReference type="EMBL" id="KAH0577893.1"/>
    </source>
</evidence>
<evidence type="ECO:0000313" key="8">
    <source>
        <dbReference type="Proteomes" id="UP000018208"/>
    </source>
</evidence>
<dbReference type="InterPro" id="IPR016135">
    <property type="entry name" value="UBQ-conjugating_enzyme/RWD"/>
</dbReference>
<dbReference type="PROSITE" id="PS50127">
    <property type="entry name" value="UBC_2"/>
    <property type="match status" value="1"/>
</dbReference>
<evidence type="ECO:0000313" key="6">
    <source>
        <dbReference type="EMBL" id="EST44020.1"/>
    </source>
</evidence>
<evidence type="ECO:0000256" key="1">
    <source>
        <dbReference type="ARBA" id="ARBA00022679"/>
    </source>
</evidence>
<dbReference type="AlphaFoldDB" id="V6LHH4"/>
<comment type="similarity">
    <text evidence="4">Belongs to the ubiquitin-conjugating enzyme family.</text>
</comment>
<name>V6LHH4_9EUKA</name>
<dbReference type="Pfam" id="PF00179">
    <property type="entry name" value="UQ_con"/>
    <property type="match status" value="1"/>
</dbReference>
<keyword evidence="1" id="KW-0808">Transferase</keyword>
<proteinExistence type="inferred from homology"/>
<reference evidence="6 7" key="1">
    <citation type="journal article" date="2014" name="PLoS Genet.">
        <title>The Genome of Spironucleus salmonicida Highlights a Fish Pathogen Adapted to Fluctuating Environments.</title>
        <authorList>
            <person name="Xu F."/>
            <person name="Jerlstrom-Hultqvist J."/>
            <person name="Einarsson E."/>
            <person name="Astvaldsson A."/>
            <person name="Svard S.G."/>
            <person name="Andersson J.O."/>
        </authorList>
    </citation>
    <scope>NUCLEOTIDE SEQUENCE</scope>
    <source>
        <strain evidence="7">ATCC 50377</strain>
    </source>
</reference>
<dbReference type="InterPro" id="IPR050113">
    <property type="entry name" value="Ub_conjugating_enzyme"/>
</dbReference>
<dbReference type="OrthoDB" id="9973183at2759"/>
<dbReference type="PROSITE" id="PS00183">
    <property type="entry name" value="UBC_1"/>
    <property type="match status" value="1"/>
</dbReference>
<dbReference type="SMART" id="SM00212">
    <property type="entry name" value="UBCc"/>
    <property type="match status" value="1"/>
</dbReference>
<dbReference type="InterPro" id="IPR023313">
    <property type="entry name" value="UBQ-conjugating_AS"/>
</dbReference>
<evidence type="ECO:0000256" key="4">
    <source>
        <dbReference type="RuleBase" id="RU362109"/>
    </source>
</evidence>
<feature type="domain" description="UBC core" evidence="5">
    <location>
        <begin position="1"/>
        <end position="155"/>
    </location>
</feature>
<accession>V6LHH4</accession>
<evidence type="ECO:0000256" key="3">
    <source>
        <dbReference type="PROSITE-ProRule" id="PRU10133"/>
    </source>
</evidence>
<dbReference type="VEuPathDB" id="GiardiaDB:SS50377_21247"/>
<dbReference type="Proteomes" id="UP000018208">
    <property type="component" value="Unassembled WGS sequence"/>
</dbReference>
<dbReference type="EMBL" id="KI546130">
    <property type="protein sequence ID" value="EST44020.1"/>
    <property type="molecule type" value="Genomic_DNA"/>
</dbReference>
<dbReference type="PANTHER" id="PTHR24067">
    <property type="entry name" value="UBIQUITIN-CONJUGATING ENZYME E2"/>
    <property type="match status" value="1"/>
</dbReference>
<dbReference type="EMBL" id="AUWU02000001">
    <property type="protein sequence ID" value="KAH0577893.1"/>
    <property type="molecule type" value="Genomic_DNA"/>
</dbReference>
<sequence>MQKRIMIEAKAAIQERQKRLELGIDLHPRSKEDIMSWVGYLKFVEKDSIYYGQTYEVSVKLPSSYPMDPPQVSFVTKIFHPNVKYETGEICLNLLKKEEWTIATSLYSLMIALQSIVNGPNCDSPLNLDSGNLFRNQDIVAYKSMVDYCYYENDLKHE</sequence>
<reference evidence="7" key="2">
    <citation type="submission" date="2020-12" db="EMBL/GenBank/DDBJ databases">
        <title>New Spironucleus salmonicida genome in near-complete chromosomes.</title>
        <authorList>
            <person name="Xu F."/>
            <person name="Kurt Z."/>
            <person name="Jimenez-Gonzalez A."/>
            <person name="Astvaldsson A."/>
            <person name="Andersson J.O."/>
            <person name="Svard S.G."/>
        </authorList>
    </citation>
    <scope>NUCLEOTIDE SEQUENCE</scope>
    <source>
        <strain evidence="7">ATCC 50377</strain>
    </source>
</reference>
<dbReference type="SUPFAM" id="SSF54495">
    <property type="entry name" value="UBC-like"/>
    <property type="match status" value="1"/>
</dbReference>
<protein>
    <submittedName>
        <fullName evidence="6">Ubiquitin-conjugating enzyme E2</fullName>
    </submittedName>
</protein>
<keyword evidence="8" id="KW-1185">Reference proteome</keyword>
<dbReference type="GO" id="GO:0016740">
    <property type="term" value="F:transferase activity"/>
    <property type="evidence" value="ECO:0007669"/>
    <property type="project" value="UniProtKB-KW"/>
</dbReference>
<keyword evidence="2 4" id="KW-0833">Ubl conjugation pathway</keyword>
<feature type="active site" description="Glycyl thioester intermediate" evidence="3">
    <location>
        <position position="91"/>
    </location>
</feature>
<gene>
    <name evidence="6" type="ORF">SS50377_16329</name>
    <name evidence="7" type="ORF">SS50377_21247</name>
</gene>
<dbReference type="GO" id="GO:0005524">
    <property type="term" value="F:ATP binding"/>
    <property type="evidence" value="ECO:0007669"/>
    <property type="project" value="UniProtKB-UniRule"/>
</dbReference>
<keyword evidence="4" id="KW-0547">Nucleotide-binding</keyword>
<organism evidence="6">
    <name type="scientific">Spironucleus salmonicida</name>
    <dbReference type="NCBI Taxonomy" id="348837"/>
    <lineage>
        <taxon>Eukaryota</taxon>
        <taxon>Metamonada</taxon>
        <taxon>Diplomonadida</taxon>
        <taxon>Hexamitidae</taxon>
        <taxon>Hexamitinae</taxon>
        <taxon>Spironucleus</taxon>
    </lineage>
</organism>
<evidence type="ECO:0000256" key="2">
    <source>
        <dbReference type="ARBA" id="ARBA00022786"/>
    </source>
</evidence>
<keyword evidence="4" id="KW-0067">ATP-binding</keyword>
<dbReference type="InterPro" id="IPR000608">
    <property type="entry name" value="UBC"/>
</dbReference>
<dbReference type="Gene3D" id="3.10.110.10">
    <property type="entry name" value="Ubiquitin Conjugating Enzyme"/>
    <property type="match status" value="1"/>
</dbReference>
<evidence type="ECO:0000259" key="5">
    <source>
        <dbReference type="PROSITE" id="PS50127"/>
    </source>
</evidence>